<protein>
    <submittedName>
        <fullName evidence="2">Uncharacterized protein</fullName>
    </submittedName>
</protein>
<name>G0N598_CAEBE</name>
<keyword evidence="3" id="KW-1185">Reference proteome</keyword>
<evidence type="ECO:0000313" key="3">
    <source>
        <dbReference type="Proteomes" id="UP000008068"/>
    </source>
</evidence>
<feature type="compositionally biased region" description="Basic and acidic residues" evidence="1">
    <location>
        <begin position="53"/>
        <end position="62"/>
    </location>
</feature>
<gene>
    <name evidence="2" type="ORF">CAEBREN_18399</name>
</gene>
<dbReference type="AlphaFoldDB" id="G0N598"/>
<feature type="region of interest" description="Disordered" evidence="1">
    <location>
        <begin position="37"/>
        <end position="75"/>
    </location>
</feature>
<feature type="compositionally biased region" description="Basic and acidic residues" evidence="1">
    <location>
        <begin position="262"/>
        <end position="271"/>
    </location>
</feature>
<evidence type="ECO:0000313" key="2">
    <source>
        <dbReference type="EMBL" id="EGT52935.1"/>
    </source>
</evidence>
<evidence type="ECO:0000256" key="1">
    <source>
        <dbReference type="SAM" id="MobiDB-lite"/>
    </source>
</evidence>
<feature type="compositionally biased region" description="Polar residues" evidence="1">
    <location>
        <begin position="192"/>
        <end position="204"/>
    </location>
</feature>
<dbReference type="Proteomes" id="UP000008068">
    <property type="component" value="Unassembled WGS sequence"/>
</dbReference>
<feature type="compositionally biased region" description="Acidic residues" evidence="1">
    <location>
        <begin position="289"/>
        <end position="299"/>
    </location>
</feature>
<feature type="region of interest" description="Disordered" evidence="1">
    <location>
        <begin position="82"/>
        <end position="101"/>
    </location>
</feature>
<dbReference type="HOGENOM" id="CLU_671276_0_0_1"/>
<dbReference type="EMBL" id="GL379839">
    <property type="protein sequence ID" value="EGT52935.1"/>
    <property type="molecule type" value="Genomic_DNA"/>
</dbReference>
<organism evidence="3">
    <name type="scientific">Caenorhabditis brenneri</name>
    <name type="common">Nematode worm</name>
    <dbReference type="NCBI Taxonomy" id="135651"/>
    <lineage>
        <taxon>Eukaryota</taxon>
        <taxon>Metazoa</taxon>
        <taxon>Ecdysozoa</taxon>
        <taxon>Nematoda</taxon>
        <taxon>Chromadorea</taxon>
        <taxon>Rhabditida</taxon>
        <taxon>Rhabditina</taxon>
        <taxon>Rhabditomorpha</taxon>
        <taxon>Rhabditoidea</taxon>
        <taxon>Rhabditidae</taxon>
        <taxon>Peloderinae</taxon>
        <taxon>Caenorhabditis</taxon>
    </lineage>
</organism>
<accession>G0N598</accession>
<feature type="compositionally biased region" description="Polar residues" evidence="1">
    <location>
        <begin position="41"/>
        <end position="52"/>
    </location>
</feature>
<dbReference type="InParanoid" id="G0N598"/>
<proteinExistence type="predicted"/>
<feature type="compositionally biased region" description="Polar residues" evidence="1">
    <location>
        <begin position="216"/>
        <end position="228"/>
    </location>
</feature>
<feature type="compositionally biased region" description="Low complexity" evidence="1">
    <location>
        <begin position="300"/>
        <end position="313"/>
    </location>
</feature>
<feature type="compositionally biased region" description="Polar residues" evidence="1">
    <location>
        <begin position="323"/>
        <end position="339"/>
    </location>
</feature>
<feature type="region of interest" description="Disordered" evidence="1">
    <location>
        <begin position="143"/>
        <end position="390"/>
    </location>
</feature>
<sequence>MSSAEKLLKDDLMPKKACGITKNAKRKGEALEKKILEITTRRSNGNSSVKSEQNADTRKRNPLEATGVAKTERIQEELDSELKSVEKMPTNVDSEERIIKSKKSEDAERTILPKECQAITKNEESSKGVEEYDLKSGIVEKEQHVSYPAKRQAMTKKDGTSIPRRIRQRGMKSGISDNESDFEEVPLKKPKNIQTSNTYTSSDNVAAMEKEEDSPHNLSETNSNLPQTSLRRSKRKASSSESELKKEAKSSATAICNQPRPDTSRLFEDSQSRNSSEESSSEPKLVEAVESETIDDDFEQMQQNLNDSSNQSQITEQVKPEPTETSLEKTQGTEGSLRQLNPCGPKHECIENKVQSTLPGEQPTISQQTVGIEETKSRSKPADAGTNSEIVESPFDYEAWLERMNNIKQF</sequence>
<reference evidence="3" key="1">
    <citation type="submission" date="2011-07" db="EMBL/GenBank/DDBJ databases">
        <authorList>
            <consortium name="Caenorhabditis brenneri Sequencing and Analysis Consortium"/>
            <person name="Wilson R.K."/>
        </authorList>
    </citation>
    <scope>NUCLEOTIDE SEQUENCE [LARGE SCALE GENOMIC DNA]</scope>
    <source>
        <strain evidence="3">PB2801</strain>
    </source>
</reference>
<feature type="compositionally biased region" description="Polar residues" evidence="1">
    <location>
        <begin position="353"/>
        <end position="370"/>
    </location>
</feature>